<evidence type="ECO:0000256" key="2">
    <source>
        <dbReference type="ARBA" id="ARBA00022490"/>
    </source>
</evidence>
<dbReference type="InterPro" id="IPR016024">
    <property type="entry name" value="ARM-type_fold"/>
</dbReference>
<dbReference type="GO" id="GO:0051879">
    <property type="term" value="F:Hsp90 protein binding"/>
    <property type="evidence" value="ECO:0007669"/>
    <property type="project" value="TreeGrafter"/>
</dbReference>
<organism evidence="3 4">
    <name type="scientific">Malassezia equina</name>
    <dbReference type="NCBI Taxonomy" id="1381935"/>
    <lineage>
        <taxon>Eukaryota</taxon>
        <taxon>Fungi</taxon>
        <taxon>Dikarya</taxon>
        <taxon>Basidiomycota</taxon>
        <taxon>Ustilaginomycotina</taxon>
        <taxon>Malasseziomycetes</taxon>
        <taxon>Malasseziales</taxon>
        <taxon>Malasseziaceae</taxon>
        <taxon>Malassezia</taxon>
    </lineage>
</organism>
<dbReference type="PANTHER" id="PTHR45994">
    <property type="entry name" value="FI21225P1"/>
    <property type="match status" value="1"/>
</dbReference>
<proteinExistence type="predicted"/>
<evidence type="ECO:0000256" key="1">
    <source>
        <dbReference type="ARBA" id="ARBA00004496"/>
    </source>
</evidence>
<dbReference type="SUPFAM" id="SSF48371">
    <property type="entry name" value="ARM repeat"/>
    <property type="match status" value="1"/>
</dbReference>
<dbReference type="PANTHER" id="PTHR45994:SF1">
    <property type="entry name" value="FI21225P1"/>
    <property type="match status" value="1"/>
</dbReference>
<evidence type="ECO:0000313" key="3">
    <source>
        <dbReference type="EMBL" id="WFD24377.1"/>
    </source>
</evidence>
<comment type="subcellular location">
    <subcellularLocation>
        <location evidence="1">Cytoplasm</location>
    </subcellularLocation>
</comment>
<evidence type="ECO:0000313" key="4">
    <source>
        <dbReference type="Proteomes" id="UP001214415"/>
    </source>
</evidence>
<dbReference type="Gene3D" id="1.25.10.10">
    <property type="entry name" value="Leucine-rich Repeat Variant"/>
    <property type="match status" value="1"/>
</dbReference>
<protein>
    <submittedName>
        <fullName evidence="3">SWI5-dependent HO expression protein 4</fullName>
    </submittedName>
</protein>
<dbReference type="InterPro" id="IPR011989">
    <property type="entry name" value="ARM-like"/>
</dbReference>
<dbReference type="GO" id="GO:0005737">
    <property type="term" value="C:cytoplasm"/>
    <property type="evidence" value="ECO:0007669"/>
    <property type="project" value="UniProtKB-SubCell"/>
</dbReference>
<reference evidence="3" key="1">
    <citation type="submission" date="2023-03" db="EMBL/GenBank/DDBJ databases">
        <title>Mating type loci evolution in Malassezia.</title>
        <authorList>
            <person name="Coelho M.A."/>
        </authorList>
    </citation>
    <scope>NUCLEOTIDE SEQUENCE</scope>
    <source>
        <strain evidence="3">CBS 12830</strain>
    </source>
</reference>
<dbReference type="EMBL" id="CP119905">
    <property type="protein sequence ID" value="WFD24377.1"/>
    <property type="molecule type" value="Genomic_DNA"/>
</dbReference>
<sequence>MPIACWDVLLGDEHGTSPAARGEALAAFRELDASEVSDALPLLAAAATERPLRVLAVLGLVCLVNPLFSQALLCDDVLAYAVPNDDKNTDWVCAFAHMVGEGASHPMLRQHLKAQPRIQAWLGETRAPSDALAAVCMDLVRIKLAIPTDAKTTPSTLDLSEDMCHALYERFAAFVRQHHFAAPKDTAPWVWDTVTAAQSDALEGLYYLASLPALRDAVSHDASLLGKLGTLLSASASDATRHDPGAPSSEAFVIVSLLTTLVAYPPALSEKEKQIDALRRSATKRGPDDPRLAPPSVAQRVRRVVEAGLVPPLVTLTTRASPQLHRPLADLFLSLVTEQDSALRGRLLQLGVCRALLWLAQQSLAALSSSMDAAHLIPFQALAKLTISMEPALMYGVDGTAVRAVVYLAILFLTPLSSLLQVFEAALALTNLASMSPAMATAVAHASCPKSDHKTVSEAIVPLFLQHESLMLRRALTELLCNLAQDEGVFAHWSGEAERDTPMSPAAAPASMDTASAPLRLHTAEGRLRLLLSLCYVSDDVHALALAKAASGLLATLSTSPVTCELLIGLPTHAWEPIRALLPPPSLPAFVRLCHMAWLA</sequence>
<keyword evidence="2" id="KW-0963">Cytoplasm</keyword>
<keyword evidence="4" id="KW-1185">Reference proteome</keyword>
<dbReference type="Proteomes" id="UP001214415">
    <property type="component" value="Chromosome 6"/>
</dbReference>
<accession>A0AAF0ELK0</accession>
<gene>
    <name evidence="3" type="primary">SHE4</name>
    <name evidence="3" type="ORF">MEQU1_003077</name>
</gene>
<name>A0AAF0ELK0_9BASI</name>
<dbReference type="AlphaFoldDB" id="A0AAF0ELK0"/>